<organism evidence="1 2">
    <name type="scientific">Shewanella benthica</name>
    <dbReference type="NCBI Taxonomy" id="43661"/>
    <lineage>
        <taxon>Bacteria</taxon>
        <taxon>Pseudomonadati</taxon>
        <taxon>Pseudomonadota</taxon>
        <taxon>Gammaproteobacteria</taxon>
        <taxon>Alteromonadales</taxon>
        <taxon>Shewanellaceae</taxon>
        <taxon>Shewanella</taxon>
    </lineage>
</organism>
<gene>
    <name evidence="1" type="ORF">SHEWBE_3298</name>
</gene>
<sequence length="51" mass="5522">MQPHSSHVIPDIDTQVGIISLGGQLAIRVRGKQAIHMLHPNIELGMGSHKC</sequence>
<name>A0A330M4R1_9GAMM</name>
<dbReference type="EMBL" id="LS483452">
    <property type="protein sequence ID" value="SQH77261.1"/>
    <property type="molecule type" value="Genomic_DNA"/>
</dbReference>
<accession>A0A330M4R1</accession>
<dbReference type="AlphaFoldDB" id="A0A330M4R1"/>
<dbReference type="KEGG" id="sbk:SHEWBE_3298"/>
<evidence type="ECO:0000313" key="1">
    <source>
        <dbReference type="EMBL" id="SQH77261.1"/>
    </source>
</evidence>
<reference evidence="2" key="1">
    <citation type="submission" date="2018-06" db="EMBL/GenBank/DDBJ databases">
        <authorList>
            <person name="Cea G.-C."/>
            <person name="William W."/>
        </authorList>
    </citation>
    <scope>NUCLEOTIDE SEQUENCE [LARGE SCALE GENOMIC DNA]</scope>
    <source>
        <strain evidence="2">DB21MT-2</strain>
    </source>
</reference>
<proteinExistence type="predicted"/>
<protein>
    <submittedName>
        <fullName evidence="1">Uncharacterized protein</fullName>
    </submittedName>
</protein>
<dbReference type="Proteomes" id="UP000250123">
    <property type="component" value="Chromosome SHEWBE"/>
</dbReference>
<evidence type="ECO:0000313" key="2">
    <source>
        <dbReference type="Proteomes" id="UP000250123"/>
    </source>
</evidence>